<evidence type="ECO:0000313" key="2">
    <source>
        <dbReference type="Proteomes" id="UP000005017"/>
    </source>
</evidence>
<proteinExistence type="predicted"/>
<comment type="caution">
    <text evidence="1">The sequence shown here is derived from an EMBL/GenBank/DDBJ whole genome shotgun (WGS) entry which is preliminary data.</text>
</comment>
<dbReference type="STRING" id="679192.HMPREF9013_0834"/>
<keyword evidence="2" id="KW-1185">Reference proteome</keyword>
<dbReference type="Proteomes" id="UP000005017">
    <property type="component" value="Unassembled WGS sequence"/>
</dbReference>
<organism evidence="1 2">
    <name type="scientific">Bulleidia extructa W1219</name>
    <dbReference type="NCBI Taxonomy" id="679192"/>
    <lineage>
        <taxon>Bacteria</taxon>
        <taxon>Bacillati</taxon>
        <taxon>Bacillota</taxon>
        <taxon>Erysipelotrichia</taxon>
        <taxon>Erysipelotrichales</taxon>
        <taxon>Erysipelotrichaceae</taxon>
        <taxon>Bulleidia</taxon>
    </lineage>
</organism>
<protein>
    <submittedName>
        <fullName evidence="1">Uncharacterized protein</fullName>
    </submittedName>
</protein>
<sequence length="42" mass="4972">MVLLLPLSFDVLTYASFYQKNRENIGDFWKSDREKALYNDGI</sequence>
<name>D2MM63_9FIRM</name>
<evidence type="ECO:0000313" key="1">
    <source>
        <dbReference type="EMBL" id="EFC06139.1"/>
    </source>
</evidence>
<dbReference type="AlphaFoldDB" id="D2MM63"/>
<gene>
    <name evidence="1" type="ORF">HMPREF9013_0834</name>
</gene>
<accession>D2MM63</accession>
<dbReference type="EMBL" id="ADFR01000002">
    <property type="protein sequence ID" value="EFC06139.1"/>
    <property type="molecule type" value="Genomic_DNA"/>
</dbReference>
<reference evidence="2" key="1">
    <citation type="submission" date="2009-12" db="EMBL/GenBank/DDBJ databases">
        <title>Sequence of Clostridiales genomosp. BVAB3 str. UPII9-5.</title>
        <authorList>
            <person name="Madupu R."/>
            <person name="Durkin A.S."/>
            <person name="Torralba M."/>
            <person name="Methe B."/>
            <person name="Sutton G.G."/>
            <person name="Strausberg R.L."/>
            <person name="Nelson K.E."/>
        </authorList>
    </citation>
    <scope>NUCLEOTIDE SEQUENCE [LARGE SCALE GENOMIC DNA]</scope>
    <source>
        <strain evidence="2">W1219</strain>
    </source>
</reference>